<comment type="caution">
    <text evidence="3">The sequence shown here is derived from an EMBL/GenBank/DDBJ whole genome shotgun (WGS) entry which is preliminary data.</text>
</comment>
<keyword evidence="1" id="KW-0812">Transmembrane</keyword>
<dbReference type="GO" id="GO:0052651">
    <property type="term" value="P:monoacylglycerol catabolic process"/>
    <property type="evidence" value="ECO:0007669"/>
    <property type="project" value="TreeGrafter"/>
</dbReference>
<evidence type="ECO:0000259" key="2">
    <source>
        <dbReference type="Pfam" id="PF12697"/>
    </source>
</evidence>
<evidence type="ECO:0000313" key="3">
    <source>
        <dbReference type="EMBL" id="KAK5640549.1"/>
    </source>
</evidence>
<evidence type="ECO:0000313" key="4">
    <source>
        <dbReference type="Proteomes" id="UP001329430"/>
    </source>
</evidence>
<dbReference type="InterPro" id="IPR029058">
    <property type="entry name" value="AB_hydrolase_fold"/>
</dbReference>
<keyword evidence="4" id="KW-1185">Reference proteome</keyword>
<keyword evidence="1" id="KW-1133">Transmembrane helix</keyword>
<reference evidence="3 4" key="1">
    <citation type="journal article" date="2024" name="Insects">
        <title>An Improved Chromosome-Level Genome Assembly of the Firefly Pyrocoelia pectoralis.</title>
        <authorList>
            <person name="Fu X."/>
            <person name="Meyer-Rochow V.B."/>
            <person name="Ballantyne L."/>
            <person name="Zhu X."/>
        </authorList>
    </citation>
    <scope>NUCLEOTIDE SEQUENCE [LARGE SCALE GENOMIC DNA]</scope>
    <source>
        <strain evidence="3">XCY_ONT2</strain>
    </source>
</reference>
<evidence type="ECO:0000256" key="1">
    <source>
        <dbReference type="SAM" id="Phobius"/>
    </source>
</evidence>
<dbReference type="PANTHER" id="PTHR12277">
    <property type="entry name" value="ALPHA/BETA HYDROLASE DOMAIN-CONTAINING PROTEIN"/>
    <property type="match status" value="1"/>
</dbReference>
<proteinExistence type="predicted"/>
<gene>
    <name evidence="3" type="ORF">RI129_011360</name>
</gene>
<protein>
    <recommendedName>
        <fullName evidence="2">AB hydrolase-1 domain-containing protein</fullName>
    </recommendedName>
</protein>
<dbReference type="Pfam" id="PF12697">
    <property type="entry name" value="Abhydrolase_6"/>
    <property type="match status" value="1"/>
</dbReference>
<dbReference type="GO" id="GO:0047372">
    <property type="term" value="F:monoacylglycerol lipase activity"/>
    <property type="evidence" value="ECO:0007669"/>
    <property type="project" value="TreeGrafter"/>
</dbReference>
<dbReference type="EMBL" id="JAVRBK010000008">
    <property type="protein sequence ID" value="KAK5640549.1"/>
    <property type="molecule type" value="Genomic_DNA"/>
</dbReference>
<dbReference type="GO" id="GO:0004622">
    <property type="term" value="F:phosphatidylcholine lysophospholipase activity"/>
    <property type="evidence" value="ECO:0007669"/>
    <property type="project" value="TreeGrafter"/>
</dbReference>
<name>A0AAN7VBV5_9COLE</name>
<organism evidence="3 4">
    <name type="scientific">Pyrocoelia pectoralis</name>
    <dbReference type="NCBI Taxonomy" id="417401"/>
    <lineage>
        <taxon>Eukaryota</taxon>
        <taxon>Metazoa</taxon>
        <taxon>Ecdysozoa</taxon>
        <taxon>Arthropoda</taxon>
        <taxon>Hexapoda</taxon>
        <taxon>Insecta</taxon>
        <taxon>Pterygota</taxon>
        <taxon>Neoptera</taxon>
        <taxon>Endopterygota</taxon>
        <taxon>Coleoptera</taxon>
        <taxon>Polyphaga</taxon>
        <taxon>Elateriformia</taxon>
        <taxon>Elateroidea</taxon>
        <taxon>Lampyridae</taxon>
        <taxon>Lampyrinae</taxon>
        <taxon>Pyrocoelia</taxon>
    </lineage>
</organism>
<dbReference type="PANTHER" id="PTHR12277:SF194">
    <property type="entry name" value="FI04476P"/>
    <property type="match status" value="1"/>
</dbReference>
<feature type="transmembrane region" description="Helical" evidence="1">
    <location>
        <begin position="27"/>
        <end position="58"/>
    </location>
</feature>
<sequence length="374" mass="43351">MPRPSSNRTTEAPLLKYKTRRKTRSSCMARCCIVTLVSVIILLLLSFIVIFVVIPLIFKYSAELQSDLIFPIHELYPENSDFTNFTKYDICGARNIYVTVNRTSELVLGVWHLLPNALLNNSFENDFNFTESLERIDYPVVIHFHGNGGNRIYSIEMYAVLREFFHVIAFDYRCYGDSGRDVLVEDGLISDSIELYKWLSTQTTADIYFWGHSIGAAIATHTIAELKKENITPPAGLFLEAPFTSLREEIIYVQSMFWFTKVFIWLPWYEVTLVDPFEEHGLQFNTIEHILLVDCPIMIFHAVDDSVIPVRFGRELYEKATSERNLTYQGNVSFHLVPALGFDHWQIYAYDKLPSYIGNHIDVCELFKKEKIEM</sequence>
<dbReference type="SUPFAM" id="SSF53474">
    <property type="entry name" value="alpha/beta-Hydrolases"/>
    <property type="match status" value="1"/>
</dbReference>
<keyword evidence="1" id="KW-0472">Membrane</keyword>
<dbReference type="InterPro" id="IPR000073">
    <property type="entry name" value="AB_hydrolase_1"/>
</dbReference>
<dbReference type="GO" id="GO:0006660">
    <property type="term" value="P:phosphatidylserine catabolic process"/>
    <property type="evidence" value="ECO:0007669"/>
    <property type="project" value="TreeGrafter"/>
</dbReference>
<dbReference type="Gene3D" id="3.40.50.1820">
    <property type="entry name" value="alpha/beta hydrolase"/>
    <property type="match status" value="1"/>
</dbReference>
<dbReference type="Proteomes" id="UP001329430">
    <property type="component" value="Chromosome 8"/>
</dbReference>
<accession>A0AAN7VBV5</accession>
<dbReference type="AlphaFoldDB" id="A0AAN7VBV5"/>
<dbReference type="GO" id="GO:0005789">
    <property type="term" value="C:endoplasmic reticulum membrane"/>
    <property type="evidence" value="ECO:0007669"/>
    <property type="project" value="TreeGrafter"/>
</dbReference>
<feature type="domain" description="AB hydrolase-1" evidence="2">
    <location>
        <begin position="141"/>
        <end position="248"/>
    </location>
</feature>